<dbReference type="GeneID" id="20658578"/>
<feature type="domain" description="GIY-YIG" evidence="1">
    <location>
        <begin position="1"/>
        <end position="95"/>
    </location>
</feature>
<accession>G4ZNR2</accession>
<gene>
    <name evidence="2" type="ORF">PHYSODRAFT_506166</name>
</gene>
<protein>
    <recommendedName>
        <fullName evidence="1">GIY-YIG domain-containing protein</fullName>
    </recommendedName>
</protein>
<evidence type="ECO:0000313" key="2">
    <source>
        <dbReference type="EMBL" id="EGZ15085.1"/>
    </source>
</evidence>
<proteinExistence type="predicted"/>
<dbReference type="SMR" id="G4ZNR2"/>
<evidence type="ECO:0000313" key="3">
    <source>
        <dbReference type="Proteomes" id="UP000002640"/>
    </source>
</evidence>
<evidence type="ECO:0000259" key="1">
    <source>
        <dbReference type="PROSITE" id="PS50164"/>
    </source>
</evidence>
<dbReference type="AlphaFoldDB" id="G4ZNR2"/>
<dbReference type="InterPro" id="IPR000305">
    <property type="entry name" value="GIY-YIG_endonuc"/>
</dbReference>
<sequence>MIGRIYKISNADDSIVYIGSTVKPLWQRFSEHKCKFRRWINGVDISKTAIYYHFREHGVENFTISLISEHEIPNRKSLLSFEQLAIDSTQGVINKQAALRTKEEIQDHSAERIDCGCRVSYRSSNRSQHCRSRKHQQFTQM</sequence>
<dbReference type="EMBL" id="JH159155">
    <property type="protein sequence ID" value="EGZ15085.1"/>
    <property type="molecule type" value="Genomic_DNA"/>
</dbReference>
<keyword evidence="3" id="KW-1185">Reference proteome</keyword>
<organism evidence="2 3">
    <name type="scientific">Phytophthora sojae (strain P6497)</name>
    <name type="common">Soybean stem and root rot agent</name>
    <name type="synonym">Phytophthora megasperma f. sp. glycines</name>
    <dbReference type="NCBI Taxonomy" id="1094619"/>
    <lineage>
        <taxon>Eukaryota</taxon>
        <taxon>Sar</taxon>
        <taxon>Stramenopiles</taxon>
        <taxon>Oomycota</taxon>
        <taxon>Peronosporomycetes</taxon>
        <taxon>Peronosporales</taxon>
        <taxon>Peronosporaceae</taxon>
        <taxon>Phytophthora</taxon>
    </lineage>
</organism>
<dbReference type="Gene3D" id="3.40.1440.10">
    <property type="entry name" value="GIY-YIG endonuclease"/>
    <property type="match status" value="1"/>
</dbReference>
<dbReference type="Proteomes" id="UP000002640">
    <property type="component" value="Unassembled WGS sequence"/>
</dbReference>
<dbReference type="OMA" id="CKFRRWI"/>
<dbReference type="InterPro" id="IPR035901">
    <property type="entry name" value="GIY-YIG_endonuc_sf"/>
</dbReference>
<reference evidence="2 3" key="1">
    <citation type="journal article" date="2006" name="Science">
        <title>Phytophthora genome sequences uncover evolutionary origins and mechanisms of pathogenesis.</title>
        <authorList>
            <person name="Tyler B.M."/>
            <person name="Tripathy S."/>
            <person name="Zhang X."/>
            <person name="Dehal P."/>
            <person name="Jiang R.H."/>
            <person name="Aerts A."/>
            <person name="Arredondo F.D."/>
            <person name="Baxter L."/>
            <person name="Bensasson D."/>
            <person name="Beynon J.L."/>
            <person name="Chapman J."/>
            <person name="Damasceno C.M."/>
            <person name="Dorrance A.E."/>
            <person name="Dou D."/>
            <person name="Dickerman A.W."/>
            <person name="Dubchak I.L."/>
            <person name="Garbelotto M."/>
            <person name="Gijzen M."/>
            <person name="Gordon S.G."/>
            <person name="Govers F."/>
            <person name="Grunwald N.J."/>
            <person name="Huang W."/>
            <person name="Ivors K.L."/>
            <person name="Jones R.W."/>
            <person name="Kamoun S."/>
            <person name="Krampis K."/>
            <person name="Lamour K.H."/>
            <person name="Lee M.K."/>
            <person name="McDonald W.H."/>
            <person name="Medina M."/>
            <person name="Meijer H.J."/>
            <person name="Nordberg E.K."/>
            <person name="Maclean D.J."/>
            <person name="Ospina-Giraldo M.D."/>
            <person name="Morris P.F."/>
            <person name="Phuntumart V."/>
            <person name="Putnam N.H."/>
            <person name="Rash S."/>
            <person name="Rose J.K."/>
            <person name="Sakihama Y."/>
            <person name="Salamov A.A."/>
            <person name="Savidor A."/>
            <person name="Scheuring C.F."/>
            <person name="Smith B.M."/>
            <person name="Sobral B.W."/>
            <person name="Terry A."/>
            <person name="Torto-Alalibo T.A."/>
            <person name="Win J."/>
            <person name="Xu Z."/>
            <person name="Zhang H."/>
            <person name="Grigoriev I.V."/>
            <person name="Rokhsar D.S."/>
            <person name="Boore J.L."/>
        </authorList>
    </citation>
    <scope>NUCLEOTIDE SEQUENCE [LARGE SCALE GENOMIC DNA]</scope>
    <source>
        <strain evidence="2 3">P6497</strain>
    </source>
</reference>
<dbReference type="PROSITE" id="PS50164">
    <property type="entry name" value="GIY_YIG"/>
    <property type="match status" value="1"/>
</dbReference>
<dbReference type="InParanoid" id="G4ZNR2"/>
<name>G4ZNR2_PHYSP</name>
<dbReference type="Pfam" id="PF01541">
    <property type="entry name" value="GIY-YIG"/>
    <property type="match status" value="1"/>
</dbReference>
<dbReference type="SUPFAM" id="SSF82771">
    <property type="entry name" value="GIY-YIG endonuclease"/>
    <property type="match status" value="1"/>
</dbReference>
<dbReference type="RefSeq" id="XP_009528834.1">
    <property type="nucleotide sequence ID" value="XM_009530539.1"/>
</dbReference>
<dbReference type="KEGG" id="psoj:PHYSODRAFT_506166"/>